<protein>
    <submittedName>
        <fullName evidence="2">Uncharacterized protein</fullName>
    </submittedName>
</protein>
<reference evidence="2 3" key="1">
    <citation type="submission" date="2024-04" db="EMBL/GenBank/DDBJ databases">
        <title>Tritrichomonas musculus Genome.</title>
        <authorList>
            <person name="Alves-Ferreira E."/>
            <person name="Grigg M."/>
            <person name="Lorenzi H."/>
            <person name="Galac M."/>
        </authorList>
    </citation>
    <scope>NUCLEOTIDE SEQUENCE [LARGE SCALE GENOMIC DNA]</scope>
    <source>
        <strain evidence="2 3">EAF2021</strain>
    </source>
</reference>
<accession>A0ABR2JXJ8</accession>
<dbReference type="EMBL" id="JAPFFF010000008">
    <property type="protein sequence ID" value="KAK8883597.1"/>
    <property type="molecule type" value="Genomic_DNA"/>
</dbReference>
<proteinExistence type="predicted"/>
<gene>
    <name evidence="2" type="ORF">M9Y10_042691</name>
</gene>
<dbReference type="Proteomes" id="UP001470230">
    <property type="component" value="Unassembled WGS sequence"/>
</dbReference>
<evidence type="ECO:0000256" key="1">
    <source>
        <dbReference type="SAM" id="MobiDB-lite"/>
    </source>
</evidence>
<evidence type="ECO:0000313" key="2">
    <source>
        <dbReference type="EMBL" id="KAK8883597.1"/>
    </source>
</evidence>
<organism evidence="2 3">
    <name type="scientific">Tritrichomonas musculus</name>
    <dbReference type="NCBI Taxonomy" id="1915356"/>
    <lineage>
        <taxon>Eukaryota</taxon>
        <taxon>Metamonada</taxon>
        <taxon>Parabasalia</taxon>
        <taxon>Tritrichomonadida</taxon>
        <taxon>Tritrichomonadidae</taxon>
        <taxon>Tritrichomonas</taxon>
    </lineage>
</organism>
<evidence type="ECO:0000313" key="3">
    <source>
        <dbReference type="Proteomes" id="UP001470230"/>
    </source>
</evidence>
<sequence>MIAKKMRTQLSQWKRIKVIQKGQVKATYELNEKEQFQEKFKKSKPRNLQDEILKLKKSNSNGTTVIPNSTSQPQVENHLQYQSQNQTTSEFTTSYFSNSDQNTNSIDYQSTEINLFNSIDFNIEETYEFLDVFSSNEENGFFDMNNFDEINSLF</sequence>
<comment type="caution">
    <text evidence="2">The sequence shown here is derived from an EMBL/GenBank/DDBJ whole genome shotgun (WGS) entry which is preliminary data.</text>
</comment>
<keyword evidence="3" id="KW-1185">Reference proteome</keyword>
<name>A0ABR2JXJ8_9EUKA</name>
<feature type="region of interest" description="Disordered" evidence="1">
    <location>
        <begin position="59"/>
        <end position="79"/>
    </location>
</feature>